<protein>
    <submittedName>
        <fullName evidence="1">Uncharacterized protein</fullName>
    </submittedName>
</protein>
<dbReference type="EMBL" id="GBXM01054141">
    <property type="protein sequence ID" value="JAH54436.1"/>
    <property type="molecule type" value="Transcribed_RNA"/>
</dbReference>
<dbReference type="AlphaFoldDB" id="A0A0E9TLG3"/>
<organism evidence="1">
    <name type="scientific">Anguilla anguilla</name>
    <name type="common">European freshwater eel</name>
    <name type="synonym">Muraena anguilla</name>
    <dbReference type="NCBI Taxonomy" id="7936"/>
    <lineage>
        <taxon>Eukaryota</taxon>
        <taxon>Metazoa</taxon>
        <taxon>Chordata</taxon>
        <taxon>Craniata</taxon>
        <taxon>Vertebrata</taxon>
        <taxon>Euteleostomi</taxon>
        <taxon>Actinopterygii</taxon>
        <taxon>Neopterygii</taxon>
        <taxon>Teleostei</taxon>
        <taxon>Anguilliformes</taxon>
        <taxon>Anguillidae</taxon>
        <taxon>Anguilla</taxon>
    </lineage>
</organism>
<sequence>MYSDGWVGNAAVTFKDVSCIFLCLITHYNRRVYCLEFRAPVGFLSFERDEETLARWKS</sequence>
<reference evidence="1" key="2">
    <citation type="journal article" date="2015" name="Fish Shellfish Immunol.">
        <title>Early steps in the European eel (Anguilla anguilla)-Vibrio vulnificus interaction in the gills: Role of the RtxA13 toxin.</title>
        <authorList>
            <person name="Callol A."/>
            <person name="Pajuelo D."/>
            <person name="Ebbesson L."/>
            <person name="Teles M."/>
            <person name="MacKenzie S."/>
            <person name="Amaro C."/>
        </authorList>
    </citation>
    <scope>NUCLEOTIDE SEQUENCE</scope>
</reference>
<name>A0A0E9TLG3_ANGAN</name>
<accession>A0A0E9TLG3</accession>
<proteinExistence type="predicted"/>
<reference evidence="1" key="1">
    <citation type="submission" date="2014-11" db="EMBL/GenBank/DDBJ databases">
        <authorList>
            <person name="Amaro Gonzalez C."/>
        </authorList>
    </citation>
    <scope>NUCLEOTIDE SEQUENCE</scope>
</reference>
<evidence type="ECO:0000313" key="1">
    <source>
        <dbReference type="EMBL" id="JAH54436.1"/>
    </source>
</evidence>